<keyword evidence="2" id="KW-1185">Reference proteome</keyword>
<evidence type="ECO:0000313" key="1">
    <source>
        <dbReference type="EMBL" id="GAA1613048.1"/>
    </source>
</evidence>
<organism evidence="1 2">
    <name type="scientific">Kribbella karoonensis</name>
    <dbReference type="NCBI Taxonomy" id="324851"/>
    <lineage>
        <taxon>Bacteria</taxon>
        <taxon>Bacillati</taxon>
        <taxon>Actinomycetota</taxon>
        <taxon>Actinomycetes</taxon>
        <taxon>Propionibacteriales</taxon>
        <taxon>Kribbellaceae</taxon>
        <taxon>Kribbella</taxon>
    </lineage>
</organism>
<reference evidence="1 2" key="1">
    <citation type="journal article" date="2019" name="Int. J. Syst. Evol. Microbiol.">
        <title>The Global Catalogue of Microorganisms (GCM) 10K type strain sequencing project: providing services to taxonomists for standard genome sequencing and annotation.</title>
        <authorList>
            <consortium name="The Broad Institute Genomics Platform"/>
            <consortium name="The Broad Institute Genome Sequencing Center for Infectious Disease"/>
            <person name="Wu L."/>
            <person name="Ma J."/>
        </authorList>
    </citation>
    <scope>NUCLEOTIDE SEQUENCE [LARGE SCALE GENOMIC DNA]</scope>
    <source>
        <strain evidence="1 2">JCM 14304</strain>
    </source>
</reference>
<comment type="caution">
    <text evidence="1">The sequence shown here is derived from an EMBL/GenBank/DDBJ whole genome shotgun (WGS) entry which is preliminary data.</text>
</comment>
<dbReference type="Proteomes" id="UP001500190">
    <property type="component" value="Unassembled WGS sequence"/>
</dbReference>
<proteinExistence type="predicted"/>
<protein>
    <submittedName>
        <fullName evidence="1">Uncharacterized protein</fullName>
    </submittedName>
</protein>
<accession>A0ABN2ENY4</accession>
<name>A0ABN2ENY4_9ACTN</name>
<dbReference type="EMBL" id="BAAAND010000012">
    <property type="protein sequence ID" value="GAA1613048.1"/>
    <property type="molecule type" value="Genomic_DNA"/>
</dbReference>
<sequence length="341" mass="37015">MVSFELSEAQRAQVRRVVAVNQGIRGGRIERARRRMLAQLDRLTDLAPVETLPSREAVDLAFKGTDDVERPSPELVVLEQQLSRARARATTDDRMVEALLTRLPAGEPAPPAVEAALTELRSATAGQRSAALEALKEAVQAAKDRRRTLLELEHAAAIADALNAPGNDLRPDLHARVRRLESDVSVAIERHEGGYDVDSGQLVFAAARLRTEFAQDENDAHTLTVLAGLWRGLGYQVDVGEDRLIAHAHHDRGIAVRLVNGAAVAEQVGITDERGRRCPAPGSYDAVCVAAAEVERQAGEVGIEATRVRIVDEETLPLSTVAVRTARRPGENQLQQTFGEG</sequence>
<gene>
    <name evidence="1" type="ORF">GCM10009742_75370</name>
</gene>
<evidence type="ECO:0000313" key="2">
    <source>
        <dbReference type="Proteomes" id="UP001500190"/>
    </source>
</evidence>